<dbReference type="Gene3D" id="3.40.50.150">
    <property type="entry name" value="Vaccinia Virus protein VP39"/>
    <property type="match status" value="1"/>
</dbReference>
<dbReference type="Pfam" id="PF05050">
    <property type="entry name" value="Methyltransf_21"/>
    <property type="match status" value="1"/>
</dbReference>
<feature type="domain" description="Methyltransferase FkbM" evidence="1">
    <location>
        <begin position="140"/>
        <end position="330"/>
    </location>
</feature>
<dbReference type="RefSeq" id="XP_002505880.1">
    <property type="nucleotide sequence ID" value="XM_002505834.1"/>
</dbReference>
<dbReference type="eggNOG" id="ENOG502ST32">
    <property type="taxonomic scope" value="Eukaryota"/>
</dbReference>
<dbReference type="InterPro" id="IPR029063">
    <property type="entry name" value="SAM-dependent_MTases_sf"/>
</dbReference>
<keyword evidence="3" id="KW-1185">Reference proteome</keyword>
<dbReference type="PROSITE" id="PS51257">
    <property type="entry name" value="PROKAR_LIPOPROTEIN"/>
    <property type="match status" value="1"/>
</dbReference>
<gene>
    <name evidence="2" type="ORF">MICPUN_103987</name>
</gene>
<reference evidence="2 3" key="1">
    <citation type="journal article" date="2009" name="Science">
        <title>Green evolution and dynamic adaptations revealed by genomes of the marine picoeukaryotes Micromonas.</title>
        <authorList>
            <person name="Worden A.Z."/>
            <person name="Lee J.H."/>
            <person name="Mock T."/>
            <person name="Rouze P."/>
            <person name="Simmons M.P."/>
            <person name="Aerts A.L."/>
            <person name="Allen A.E."/>
            <person name="Cuvelier M.L."/>
            <person name="Derelle E."/>
            <person name="Everett M.V."/>
            <person name="Foulon E."/>
            <person name="Grimwood J."/>
            <person name="Gundlach H."/>
            <person name="Henrissat B."/>
            <person name="Napoli C."/>
            <person name="McDonald S.M."/>
            <person name="Parker M.S."/>
            <person name="Rombauts S."/>
            <person name="Salamov A."/>
            <person name="Von Dassow P."/>
            <person name="Badger J.H."/>
            <person name="Coutinho P.M."/>
            <person name="Demir E."/>
            <person name="Dubchak I."/>
            <person name="Gentemann C."/>
            <person name="Eikrem W."/>
            <person name="Gready J.E."/>
            <person name="John U."/>
            <person name="Lanier W."/>
            <person name="Lindquist E.A."/>
            <person name="Lucas S."/>
            <person name="Mayer K.F."/>
            <person name="Moreau H."/>
            <person name="Not F."/>
            <person name="Otillar R."/>
            <person name="Panaud O."/>
            <person name="Pangilinan J."/>
            <person name="Paulsen I."/>
            <person name="Piegu B."/>
            <person name="Poliakov A."/>
            <person name="Robbens S."/>
            <person name="Schmutz J."/>
            <person name="Toulza E."/>
            <person name="Wyss T."/>
            <person name="Zelensky A."/>
            <person name="Zhou K."/>
            <person name="Armbrust E.V."/>
            <person name="Bhattacharya D."/>
            <person name="Goodenough U.W."/>
            <person name="Van de Peer Y."/>
            <person name="Grigoriev I.V."/>
        </authorList>
    </citation>
    <scope>NUCLEOTIDE SEQUENCE [LARGE SCALE GENOMIC DNA]</scope>
    <source>
        <strain evidence="3">RCC299 / NOUM17</strain>
    </source>
</reference>
<dbReference type="KEGG" id="mis:MICPUN_103987"/>
<name>C1EGK1_MICCC</name>
<sequence>MRRSPARSTLGLCLSLACLALVWHALTLAGWLTSRVTAARGYLRDVGDLTDLAERPGIREAVRSVVASGALARLERDVVGRLHVVDDETMSVGVDVSHSGEATWVYRRYQQALRSSSSPGKRDGNKSARLDPGFAPLVVDVGANDGFLSSNSYNLARWGFSTVLVEPNPAMLALAREAQEPMIDPYHEGVQRGCYVNAGMAGVEAATTMKLKVGGDVVAMESSLVDVGGASGGGGVGKNGRGDDSREQKLAQLRGGGAWGGDVIEVDVLPASEVAKRCDVPKDFALLSVDAEGVGDAVLREWIVAGHKPRWILYESMHNPTPFDVTKEWLEGKGWRYVRKIGWNHAFELEELSARLRPVP</sequence>
<dbReference type="OrthoDB" id="10266791at2759"/>
<evidence type="ECO:0000313" key="3">
    <source>
        <dbReference type="Proteomes" id="UP000002009"/>
    </source>
</evidence>
<protein>
    <recommendedName>
        <fullName evidence="1">Methyltransferase FkbM domain-containing protein</fullName>
    </recommendedName>
</protein>
<evidence type="ECO:0000259" key="1">
    <source>
        <dbReference type="Pfam" id="PF05050"/>
    </source>
</evidence>
<evidence type="ECO:0000313" key="2">
    <source>
        <dbReference type="EMBL" id="ACO67138.1"/>
    </source>
</evidence>
<accession>C1EGK1</accession>
<dbReference type="InParanoid" id="C1EGK1"/>
<dbReference type="Proteomes" id="UP000002009">
    <property type="component" value="Chromosome 14"/>
</dbReference>
<dbReference type="AlphaFoldDB" id="C1EGK1"/>
<dbReference type="EMBL" id="CP001332">
    <property type="protein sequence ID" value="ACO67138.1"/>
    <property type="molecule type" value="Genomic_DNA"/>
</dbReference>
<dbReference type="GeneID" id="8249014"/>
<organism evidence="2 3">
    <name type="scientific">Micromonas commoda (strain RCC299 / NOUM17 / CCMP2709)</name>
    <name type="common">Picoplanktonic green alga</name>
    <dbReference type="NCBI Taxonomy" id="296587"/>
    <lineage>
        <taxon>Eukaryota</taxon>
        <taxon>Viridiplantae</taxon>
        <taxon>Chlorophyta</taxon>
        <taxon>Mamiellophyceae</taxon>
        <taxon>Mamiellales</taxon>
        <taxon>Mamiellaceae</taxon>
        <taxon>Micromonas</taxon>
    </lineage>
</organism>
<proteinExistence type="predicted"/>
<dbReference type="InterPro" id="IPR006342">
    <property type="entry name" value="FkbM_mtfrase"/>
</dbReference>
<dbReference type="SUPFAM" id="SSF53335">
    <property type="entry name" value="S-adenosyl-L-methionine-dependent methyltransferases"/>
    <property type="match status" value="1"/>
</dbReference>